<feature type="transmembrane region" description="Helical" evidence="1">
    <location>
        <begin position="12"/>
        <end position="31"/>
    </location>
</feature>
<dbReference type="RefSeq" id="WP_344648955.1">
    <property type="nucleotide sequence ID" value="NZ_BAAAGX010000009.1"/>
</dbReference>
<keyword evidence="1" id="KW-0812">Transmembrane</keyword>
<evidence type="ECO:0000256" key="1">
    <source>
        <dbReference type="SAM" id="Phobius"/>
    </source>
</evidence>
<comment type="caution">
    <text evidence="2">The sequence shown here is derived from an EMBL/GenBank/DDBJ whole genome shotgun (WGS) entry which is preliminary data.</text>
</comment>
<keyword evidence="3" id="KW-1185">Reference proteome</keyword>
<feature type="transmembrane region" description="Helical" evidence="1">
    <location>
        <begin position="64"/>
        <end position="84"/>
    </location>
</feature>
<proteinExistence type="predicted"/>
<keyword evidence="1" id="KW-0472">Membrane</keyword>
<name>A0ABP3DTW5_9ACTN</name>
<gene>
    <name evidence="2" type="ORF">GCM10009539_25240</name>
</gene>
<accession>A0ABP3DTW5</accession>
<evidence type="ECO:0000313" key="3">
    <source>
        <dbReference type="Proteomes" id="UP001500967"/>
    </source>
</evidence>
<evidence type="ECO:0008006" key="4">
    <source>
        <dbReference type="Google" id="ProtNLM"/>
    </source>
</evidence>
<organism evidence="2 3">
    <name type="scientific">Cryptosporangium japonicum</name>
    <dbReference type="NCBI Taxonomy" id="80872"/>
    <lineage>
        <taxon>Bacteria</taxon>
        <taxon>Bacillati</taxon>
        <taxon>Actinomycetota</taxon>
        <taxon>Actinomycetes</taxon>
        <taxon>Cryptosporangiales</taxon>
        <taxon>Cryptosporangiaceae</taxon>
        <taxon>Cryptosporangium</taxon>
    </lineage>
</organism>
<sequence>MSESTPKRHVVAAVLTVAGGLALIVLGWWIVGFEYQGDWGRFADGSWWTSEAVKALGLLAFGKVGFKIALAGVAVAAAVGAKVVSRRRRDLS</sequence>
<protein>
    <recommendedName>
        <fullName evidence="4">Integral membrane protein</fullName>
    </recommendedName>
</protein>
<dbReference type="Proteomes" id="UP001500967">
    <property type="component" value="Unassembled WGS sequence"/>
</dbReference>
<evidence type="ECO:0000313" key="2">
    <source>
        <dbReference type="EMBL" id="GAA0238879.1"/>
    </source>
</evidence>
<dbReference type="EMBL" id="BAAAGX010000009">
    <property type="protein sequence ID" value="GAA0238879.1"/>
    <property type="molecule type" value="Genomic_DNA"/>
</dbReference>
<reference evidence="3" key="1">
    <citation type="journal article" date="2019" name="Int. J. Syst. Evol. Microbiol.">
        <title>The Global Catalogue of Microorganisms (GCM) 10K type strain sequencing project: providing services to taxonomists for standard genome sequencing and annotation.</title>
        <authorList>
            <consortium name="The Broad Institute Genomics Platform"/>
            <consortium name="The Broad Institute Genome Sequencing Center for Infectious Disease"/>
            <person name="Wu L."/>
            <person name="Ma J."/>
        </authorList>
    </citation>
    <scope>NUCLEOTIDE SEQUENCE [LARGE SCALE GENOMIC DNA]</scope>
    <source>
        <strain evidence="3">JCM 10425</strain>
    </source>
</reference>
<keyword evidence="1" id="KW-1133">Transmembrane helix</keyword>